<name>A0A845QIN2_9FIRM</name>
<evidence type="ECO:0000259" key="12">
    <source>
        <dbReference type="PROSITE" id="PS50929"/>
    </source>
</evidence>
<organism evidence="13 14">
    <name type="scientific">Anaerotruncus colihominis</name>
    <dbReference type="NCBI Taxonomy" id="169435"/>
    <lineage>
        <taxon>Bacteria</taxon>
        <taxon>Bacillati</taxon>
        <taxon>Bacillota</taxon>
        <taxon>Clostridia</taxon>
        <taxon>Eubacteriales</taxon>
        <taxon>Oscillospiraceae</taxon>
        <taxon>Anaerotruncus</taxon>
    </lineage>
</organism>
<feature type="transmembrane region" description="Helical" evidence="10">
    <location>
        <begin position="205"/>
        <end position="224"/>
    </location>
</feature>
<evidence type="ECO:0000256" key="9">
    <source>
        <dbReference type="SAM" id="MobiDB-lite"/>
    </source>
</evidence>
<dbReference type="GO" id="GO:0015421">
    <property type="term" value="F:ABC-type oligopeptide transporter activity"/>
    <property type="evidence" value="ECO:0007669"/>
    <property type="project" value="TreeGrafter"/>
</dbReference>
<keyword evidence="3" id="KW-1003">Cell membrane</keyword>
<dbReference type="InterPro" id="IPR003439">
    <property type="entry name" value="ABC_transporter-like_ATP-bd"/>
</dbReference>
<evidence type="ECO:0000256" key="4">
    <source>
        <dbReference type="ARBA" id="ARBA00022692"/>
    </source>
</evidence>
<dbReference type="CDD" id="cd03254">
    <property type="entry name" value="ABCC_Glucan_exporter_like"/>
    <property type="match status" value="1"/>
</dbReference>
<dbReference type="SUPFAM" id="SSF52540">
    <property type="entry name" value="P-loop containing nucleoside triphosphate hydrolases"/>
    <property type="match status" value="1"/>
</dbReference>
<feature type="compositionally biased region" description="Basic and acidic residues" evidence="9">
    <location>
        <begin position="1"/>
        <end position="10"/>
    </location>
</feature>
<reference evidence="13 14" key="1">
    <citation type="submission" date="2018-08" db="EMBL/GenBank/DDBJ databases">
        <title>Murine metabolic-syndrome-specific gut microbial biobank.</title>
        <authorList>
            <person name="Liu C."/>
        </authorList>
    </citation>
    <scope>NUCLEOTIDE SEQUENCE [LARGE SCALE GENOMIC DNA]</scope>
    <source>
        <strain evidence="13 14">28</strain>
    </source>
</reference>
<dbReference type="GO" id="GO:0005524">
    <property type="term" value="F:ATP binding"/>
    <property type="evidence" value="ECO:0007669"/>
    <property type="project" value="UniProtKB-KW"/>
</dbReference>
<feature type="transmembrane region" description="Helical" evidence="10">
    <location>
        <begin position="182"/>
        <end position="199"/>
    </location>
</feature>
<keyword evidence="2" id="KW-0813">Transport</keyword>
<dbReference type="GO" id="GO:0016887">
    <property type="term" value="F:ATP hydrolysis activity"/>
    <property type="evidence" value="ECO:0007669"/>
    <property type="project" value="InterPro"/>
</dbReference>
<dbReference type="PROSITE" id="PS50893">
    <property type="entry name" value="ABC_TRANSPORTER_2"/>
    <property type="match status" value="1"/>
</dbReference>
<feature type="transmembrane region" description="Helical" evidence="10">
    <location>
        <begin position="51"/>
        <end position="69"/>
    </location>
</feature>
<keyword evidence="4 10" id="KW-0812">Transmembrane</keyword>
<comment type="caution">
    <text evidence="13">The sequence shown here is derived from an EMBL/GenBank/DDBJ whole genome shotgun (WGS) entry which is preliminary data.</text>
</comment>
<keyword evidence="14" id="KW-1185">Reference proteome</keyword>
<keyword evidence="6 13" id="KW-0067">ATP-binding</keyword>
<evidence type="ECO:0000256" key="3">
    <source>
        <dbReference type="ARBA" id="ARBA00022475"/>
    </source>
</evidence>
<feature type="transmembrane region" description="Helical" evidence="10">
    <location>
        <begin position="100"/>
        <end position="128"/>
    </location>
</feature>
<dbReference type="InterPro" id="IPR011527">
    <property type="entry name" value="ABC1_TM_dom"/>
</dbReference>
<keyword evidence="7 10" id="KW-1133">Transmembrane helix</keyword>
<evidence type="ECO:0000256" key="6">
    <source>
        <dbReference type="ARBA" id="ARBA00022840"/>
    </source>
</evidence>
<feature type="domain" description="ABC transmembrane type-1" evidence="12">
    <location>
        <begin position="54"/>
        <end position="346"/>
    </location>
</feature>
<comment type="subcellular location">
    <subcellularLocation>
        <location evidence="1">Cell membrane</location>
        <topology evidence="1">Multi-pass membrane protein</topology>
    </subcellularLocation>
</comment>
<proteinExistence type="predicted"/>
<keyword evidence="5" id="KW-0547">Nucleotide-binding</keyword>
<dbReference type="Gene3D" id="3.40.50.300">
    <property type="entry name" value="P-loop containing nucleotide triphosphate hydrolases"/>
    <property type="match status" value="1"/>
</dbReference>
<dbReference type="Pfam" id="PF00664">
    <property type="entry name" value="ABC_membrane"/>
    <property type="match status" value="1"/>
</dbReference>
<dbReference type="InterPro" id="IPR036640">
    <property type="entry name" value="ABC1_TM_sf"/>
</dbReference>
<evidence type="ECO:0000256" key="1">
    <source>
        <dbReference type="ARBA" id="ARBA00004651"/>
    </source>
</evidence>
<dbReference type="PANTHER" id="PTHR43394:SF1">
    <property type="entry name" value="ATP-BINDING CASSETTE SUB-FAMILY B MEMBER 10, MITOCHONDRIAL"/>
    <property type="match status" value="1"/>
</dbReference>
<dbReference type="Gene3D" id="1.20.1560.10">
    <property type="entry name" value="ABC transporter type 1, transmembrane domain"/>
    <property type="match status" value="1"/>
</dbReference>
<evidence type="ECO:0000256" key="5">
    <source>
        <dbReference type="ARBA" id="ARBA00022741"/>
    </source>
</evidence>
<feature type="transmembrane region" description="Helical" evidence="10">
    <location>
        <begin position="290"/>
        <end position="311"/>
    </location>
</feature>
<dbReference type="CDD" id="cd18547">
    <property type="entry name" value="ABC_6TM_Tm288_like"/>
    <property type="match status" value="1"/>
</dbReference>
<evidence type="ECO:0000256" key="8">
    <source>
        <dbReference type="ARBA" id="ARBA00023136"/>
    </source>
</evidence>
<dbReference type="PROSITE" id="PS00211">
    <property type="entry name" value="ABC_TRANSPORTER_1"/>
    <property type="match status" value="1"/>
</dbReference>
<protein>
    <submittedName>
        <fullName evidence="13">ABC transporter ATP-binding protein</fullName>
    </submittedName>
</protein>
<feature type="region of interest" description="Disordered" evidence="9">
    <location>
        <begin position="1"/>
        <end position="25"/>
    </location>
</feature>
<evidence type="ECO:0000259" key="11">
    <source>
        <dbReference type="PROSITE" id="PS50893"/>
    </source>
</evidence>
<dbReference type="InterPro" id="IPR003593">
    <property type="entry name" value="AAA+_ATPase"/>
</dbReference>
<evidence type="ECO:0000256" key="10">
    <source>
        <dbReference type="SAM" id="Phobius"/>
    </source>
</evidence>
<dbReference type="PANTHER" id="PTHR43394">
    <property type="entry name" value="ATP-DEPENDENT PERMEASE MDL1, MITOCHONDRIAL"/>
    <property type="match status" value="1"/>
</dbReference>
<dbReference type="AlphaFoldDB" id="A0A845QIN2"/>
<dbReference type="InterPro" id="IPR017871">
    <property type="entry name" value="ABC_transporter-like_CS"/>
</dbReference>
<dbReference type="Proteomes" id="UP000446866">
    <property type="component" value="Unassembled WGS sequence"/>
</dbReference>
<accession>A0A845QIN2</accession>
<dbReference type="SUPFAM" id="SSF90123">
    <property type="entry name" value="ABC transporter transmembrane region"/>
    <property type="match status" value="1"/>
</dbReference>
<evidence type="ECO:0000256" key="2">
    <source>
        <dbReference type="ARBA" id="ARBA00022448"/>
    </source>
</evidence>
<dbReference type="Pfam" id="PF00005">
    <property type="entry name" value="ABC_tran"/>
    <property type="match status" value="1"/>
</dbReference>
<dbReference type="FunFam" id="1.20.1560.10:FF:000011">
    <property type="entry name" value="Multidrug ABC transporter ATP-binding protein"/>
    <property type="match status" value="1"/>
</dbReference>
<feature type="domain" description="ABC transporter" evidence="11">
    <location>
        <begin position="380"/>
        <end position="614"/>
    </location>
</feature>
<evidence type="ECO:0000313" key="13">
    <source>
        <dbReference type="EMBL" id="NBH62032.1"/>
    </source>
</evidence>
<dbReference type="InterPro" id="IPR027417">
    <property type="entry name" value="P-loop_NTPase"/>
</dbReference>
<evidence type="ECO:0000256" key="7">
    <source>
        <dbReference type="ARBA" id="ARBA00022989"/>
    </source>
</evidence>
<dbReference type="InterPro" id="IPR039421">
    <property type="entry name" value="Type_1_exporter"/>
</dbReference>
<dbReference type="EMBL" id="QXWK01000018">
    <property type="protein sequence ID" value="NBH62032.1"/>
    <property type="molecule type" value="Genomic_DNA"/>
</dbReference>
<evidence type="ECO:0000313" key="14">
    <source>
        <dbReference type="Proteomes" id="UP000446866"/>
    </source>
</evidence>
<dbReference type="PROSITE" id="PS50929">
    <property type="entry name" value="ABC_TM1F"/>
    <property type="match status" value="1"/>
</dbReference>
<keyword evidence="8 10" id="KW-0472">Membrane</keyword>
<sequence>MTVKNDTREFKPRRRGPGGHGPMGAMMGGEKAKDFKGSFQKLLAYIGRYKFAVLVVMLFAAASTVFNVLGPKVMGRATTELAEGLMRKIGGTGGIDFDKILQILLITLGLYAASSVFTFVQGFIMSGITQKICYRMRREISEKINRMPMKYFESRTYGEVLSRITNDVDTLGQGLNQSITQIITSTATLIGVLVMMLSISPLMTLIALVILPISAILMSVVVKYSQKHFRTQQKYLGNINGQVEETFAGHLVIKAFNKEDETITVFDETNDVLYESAWKSQFLSGLMHPLMMFVGNMGYAGVAISGGLLAIKGTIGIGDIQAFIQYVKNFTQPIQQIAQVINQVQSMTAASERVFEFLAEEEEEQTVENPVQLKDPQGAVRFDHVRFGYDPQQIIIKDFSADVKPGQKIAIVGPTGAGKTTIVKLLMRFYDVQEGSISLDGHDIRAFNRHNLRDYFGMVLQDTWLFKGTIMENIRYGRLDATDEEVIAAAKAAHADHFIRTLPGGYEMELNEDASNVSQGQKQLLTIARAILADNRVLILDEATSSVDTRTEERIQSAMDNLMEGRTSFIIAHRLSTIRNADLILVMKEGDIIEQGNHDQLLAAGGFYADLYNSQFEELG</sequence>
<dbReference type="FunFam" id="3.40.50.300:FF:000287">
    <property type="entry name" value="Multidrug ABC transporter ATP-binding protein"/>
    <property type="match status" value="1"/>
</dbReference>
<dbReference type="SMART" id="SM00382">
    <property type="entry name" value="AAA"/>
    <property type="match status" value="1"/>
</dbReference>
<dbReference type="GO" id="GO:0005886">
    <property type="term" value="C:plasma membrane"/>
    <property type="evidence" value="ECO:0007669"/>
    <property type="project" value="UniProtKB-SubCell"/>
</dbReference>
<gene>
    <name evidence="13" type="ORF">D0435_10255</name>
</gene>